<feature type="compositionally biased region" description="Basic and acidic residues" evidence="1">
    <location>
        <begin position="19"/>
        <end position="28"/>
    </location>
</feature>
<protein>
    <submittedName>
        <fullName evidence="2">Uncharacterized protein</fullName>
    </submittedName>
</protein>
<comment type="caution">
    <text evidence="2">The sequence shown here is derived from an EMBL/GenBank/DDBJ whole genome shotgun (WGS) entry which is preliminary data.</text>
</comment>
<evidence type="ECO:0000313" key="3">
    <source>
        <dbReference type="Proteomes" id="UP001500804"/>
    </source>
</evidence>
<gene>
    <name evidence="2" type="ORF">GCM10023320_80710</name>
</gene>
<sequence length="100" mass="10829">MQDRDDLLSGLVDAGGSAPRRDGHRGDELGTESEAAEPDGGEHGDQPDHTDPVPGGTARHLKSGDRRFGPAVERQPMQRCWRQMCGKTGVLPCRPRAVCR</sequence>
<feature type="region of interest" description="Disordered" evidence="1">
    <location>
        <begin position="1"/>
        <end position="74"/>
    </location>
</feature>
<organism evidence="2 3">
    <name type="scientific">Pseudonocardia adelaidensis</name>
    <dbReference type="NCBI Taxonomy" id="648754"/>
    <lineage>
        <taxon>Bacteria</taxon>
        <taxon>Bacillati</taxon>
        <taxon>Actinomycetota</taxon>
        <taxon>Actinomycetes</taxon>
        <taxon>Pseudonocardiales</taxon>
        <taxon>Pseudonocardiaceae</taxon>
        <taxon>Pseudonocardia</taxon>
    </lineage>
</organism>
<reference evidence="3" key="1">
    <citation type="journal article" date="2019" name="Int. J. Syst. Evol. Microbiol.">
        <title>The Global Catalogue of Microorganisms (GCM) 10K type strain sequencing project: providing services to taxonomists for standard genome sequencing and annotation.</title>
        <authorList>
            <consortium name="The Broad Institute Genomics Platform"/>
            <consortium name="The Broad Institute Genome Sequencing Center for Infectious Disease"/>
            <person name="Wu L."/>
            <person name="Ma J."/>
        </authorList>
    </citation>
    <scope>NUCLEOTIDE SEQUENCE [LARGE SCALE GENOMIC DNA]</scope>
    <source>
        <strain evidence="3">JCM 18302</strain>
    </source>
</reference>
<evidence type="ECO:0000313" key="2">
    <source>
        <dbReference type="EMBL" id="GAA5141557.1"/>
    </source>
</evidence>
<name>A0ABP9P9R0_9PSEU</name>
<feature type="compositionally biased region" description="Acidic residues" evidence="1">
    <location>
        <begin position="29"/>
        <end position="39"/>
    </location>
</feature>
<feature type="compositionally biased region" description="Basic and acidic residues" evidence="1">
    <location>
        <begin position="40"/>
        <end position="51"/>
    </location>
</feature>
<evidence type="ECO:0000256" key="1">
    <source>
        <dbReference type="SAM" id="MobiDB-lite"/>
    </source>
</evidence>
<proteinExistence type="predicted"/>
<accession>A0ABP9P9R0</accession>
<keyword evidence="3" id="KW-1185">Reference proteome</keyword>
<dbReference type="Proteomes" id="UP001500804">
    <property type="component" value="Unassembled WGS sequence"/>
</dbReference>
<dbReference type="EMBL" id="BAABJO010000054">
    <property type="protein sequence ID" value="GAA5141557.1"/>
    <property type="molecule type" value="Genomic_DNA"/>
</dbReference>